<keyword evidence="2" id="KW-0175">Coiled coil</keyword>
<feature type="coiled-coil region" evidence="2">
    <location>
        <begin position="371"/>
        <end position="398"/>
    </location>
</feature>
<evidence type="ECO:0000313" key="5">
    <source>
        <dbReference type="Proteomes" id="UP000321150"/>
    </source>
</evidence>
<evidence type="ECO:0000313" key="4">
    <source>
        <dbReference type="EMBL" id="GEN74041.1"/>
    </source>
</evidence>
<dbReference type="Gene3D" id="1.25.40.10">
    <property type="entry name" value="Tetratricopeptide repeat domain"/>
    <property type="match status" value="2"/>
</dbReference>
<name>A0A511YFT6_9FLAO</name>
<reference evidence="4 5" key="1">
    <citation type="submission" date="2019-07" db="EMBL/GenBank/DDBJ databases">
        <title>Whole genome shotgun sequence of Chryseobacterium lathyri NBRC 105250.</title>
        <authorList>
            <person name="Hosoyama A."/>
            <person name="Uohara A."/>
            <person name="Ohji S."/>
            <person name="Ichikawa N."/>
        </authorList>
    </citation>
    <scope>NUCLEOTIDE SEQUENCE [LARGE SCALE GENOMIC DNA]</scope>
    <source>
        <strain evidence="4 5">NBRC 105250</strain>
    </source>
</reference>
<keyword evidence="3" id="KW-1133">Transmembrane helix</keyword>
<evidence type="ECO:0008006" key="6">
    <source>
        <dbReference type="Google" id="ProtNLM"/>
    </source>
</evidence>
<keyword evidence="3" id="KW-0812">Transmembrane</keyword>
<keyword evidence="3" id="KW-0472">Membrane</keyword>
<dbReference type="GO" id="GO:0003677">
    <property type="term" value="F:DNA binding"/>
    <property type="evidence" value="ECO:0007669"/>
    <property type="project" value="InterPro"/>
</dbReference>
<sequence length="496" mass="58416">MVRQSGNLQQNQFNQTHIMKAALICLFILCSVFHNAQRYSSAEIDSLLEWKHYELRISGRHKEAINLNKQLLMESKKMKYTKGEVWAYINLGNLYCTLGENEKSIYCLQLAESIEIDDDFLKSLIYTEYGRNYNILRLIDKSNENYDQSIRLAKRIKDNNKRRRLLGYSYASKADNFEGTKMQDSLFFYLKKAYENGKGPITAARISGCFSFRNSIDSAEFYLKEANKLFNSGVTPSLYNKSILLLNQGILLSAKKDYRRALESYEKSLTIMEKLKKQDGRKSLYKLISDTHKLLNNREKSNEYLEKYSSLKDSLDIVERKLIEVSVDKFINKKEKENNENKNKLYIIITSILLLFVFSFFLGCWKFKKNNLQKETLLQQKEDIINQKEEETVELKQRMDTVFGEIASLAKQNDPLFLYRFQEVYPDFCNKLLEINPKLVNSELHLCAMTRLNFSSKDIAKYTFVQYKTVEMRKYRLRKKLGISADENFYMFMKNL</sequence>
<dbReference type="InterPro" id="IPR019734">
    <property type="entry name" value="TPR_rpt"/>
</dbReference>
<evidence type="ECO:0000256" key="3">
    <source>
        <dbReference type="SAM" id="Phobius"/>
    </source>
</evidence>
<dbReference type="SMART" id="SM00028">
    <property type="entry name" value="TPR"/>
    <property type="match status" value="2"/>
</dbReference>
<dbReference type="PROSITE" id="PS50005">
    <property type="entry name" value="TPR"/>
    <property type="match status" value="1"/>
</dbReference>
<dbReference type="InterPro" id="IPR011990">
    <property type="entry name" value="TPR-like_helical_dom_sf"/>
</dbReference>
<dbReference type="Proteomes" id="UP000321150">
    <property type="component" value="Unassembled WGS sequence"/>
</dbReference>
<evidence type="ECO:0000256" key="1">
    <source>
        <dbReference type="PROSITE-ProRule" id="PRU00339"/>
    </source>
</evidence>
<accession>A0A511YFT6</accession>
<evidence type="ECO:0000256" key="2">
    <source>
        <dbReference type="SAM" id="Coils"/>
    </source>
</evidence>
<feature type="repeat" description="TPR" evidence="1">
    <location>
        <begin position="242"/>
        <end position="275"/>
    </location>
</feature>
<dbReference type="SUPFAM" id="SSF46894">
    <property type="entry name" value="C-terminal effector domain of the bipartite response regulators"/>
    <property type="match status" value="1"/>
</dbReference>
<dbReference type="EMBL" id="BJYI01000025">
    <property type="protein sequence ID" value="GEN74041.1"/>
    <property type="molecule type" value="Genomic_DNA"/>
</dbReference>
<organism evidence="4 5">
    <name type="scientific">Chryseobacterium lathyri</name>
    <dbReference type="NCBI Taxonomy" id="395933"/>
    <lineage>
        <taxon>Bacteria</taxon>
        <taxon>Pseudomonadati</taxon>
        <taxon>Bacteroidota</taxon>
        <taxon>Flavobacteriia</taxon>
        <taxon>Flavobacteriales</taxon>
        <taxon>Weeksellaceae</taxon>
        <taxon>Chryseobacterium group</taxon>
        <taxon>Chryseobacterium</taxon>
    </lineage>
</organism>
<proteinExistence type="predicted"/>
<gene>
    <name evidence="4" type="ORF">CLA01_41130</name>
</gene>
<dbReference type="SUPFAM" id="SSF48452">
    <property type="entry name" value="TPR-like"/>
    <property type="match status" value="1"/>
</dbReference>
<dbReference type="GO" id="GO:0006355">
    <property type="term" value="P:regulation of DNA-templated transcription"/>
    <property type="evidence" value="ECO:0007669"/>
    <property type="project" value="InterPro"/>
</dbReference>
<comment type="caution">
    <text evidence="4">The sequence shown here is derived from an EMBL/GenBank/DDBJ whole genome shotgun (WGS) entry which is preliminary data.</text>
</comment>
<feature type="transmembrane region" description="Helical" evidence="3">
    <location>
        <begin position="345"/>
        <end position="365"/>
    </location>
</feature>
<keyword evidence="1" id="KW-0802">TPR repeat</keyword>
<dbReference type="AlphaFoldDB" id="A0A511YFT6"/>
<dbReference type="InterPro" id="IPR016032">
    <property type="entry name" value="Sig_transdc_resp-reg_C-effctor"/>
</dbReference>
<protein>
    <recommendedName>
        <fullName evidence="6">HTH luxR-type domain-containing protein</fullName>
    </recommendedName>
</protein>